<proteinExistence type="predicted"/>
<evidence type="ECO:0000313" key="1">
    <source>
        <dbReference type="EMBL" id="MBX58255.1"/>
    </source>
</evidence>
<accession>A0A2P2PU74</accession>
<protein>
    <submittedName>
        <fullName evidence="1">Uncharacterized protein</fullName>
    </submittedName>
</protein>
<name>A0A2P2PU74_RHIMU</name>
<organism evidence="1">
    <name type="scientific">Rhizophora mucronata</name>
    <name type="common">Asiatic mangrove</name>
    <dbReference type="NCBI Taxonomy" id="61149"/>
    <lineage>
        <taxon>Eukaryota</taxon>
        <taxon>Viridiplantae</taxon>
        <taxon>Streptophyta</taxon>
        <taxon>Embryophyta</taxon>
        <taxon>Tracheophyta</taxon>
        <taxon>Spermatophyta</taxon>
        <taxon>Magnoliopsida</taxon>
        <taxon>eudicotyledons</taxon>
        <taxon>Gunneridae</taxon>
        <taxon>Pentapetalae</taxon>
        <taxon>rosids</taxon>
        <taxon>fabids</taxon>
        <taxon>Malpighiales</taxon>
        <taxon>Rhizophoraceae</taxon>
        <taxon>Rhizophora</taxon>
    </lineage>
</organism>
<dbReference type="EMBL" id="GGEC01077771">
    <property type="protein sequence ID" value="MBX58255.1"/>
    <property type="molecule type" value="Transcribed_RNA"/>
</dbReference>
<dbReference type="AlphaFoldDB" id="A0A2P2PU74"/>
<sequence length="28" mass="3569">MARWFWKKDRIRARIEQTSKGWGRDFKD</sequence>
<reference evidence="1" key="1">
    <citation type="submission" date="2018-02" db="EMBL/GenBank/DDBJ databases">
        <title>Rhizophora mucronata_Transcriptome.</title>
        <authorList>
            <person name="Meera S.P."/>
            <person name="Sreeshan A."/>
            <person name="Augustine A."/>
        </authorList>
    </citation>
    <scope>NUCLEOTIDE SEQUENCE</scope>
    <source>
        <tissue evidence="1">Leaf</tissue>
    </source>
</reference>